<evidence type="ECO:0000313" key="1">
    <source>
        <dbReference type="EMBL" id="QHU05719.1"/>
    </source>
</evidence>
<sequence length="69" mass="8338">MANTNESFMWKYIEHFNNVWRIPNEWNEKLIFTNSGINFEAIPNYLNITLMKNDETEDDYDEKENDSIS</sequence>
<proteinExistence type="predicted"/>
<organism evidence="1">
    <name type="scientific">viral metagenome</name>
    <dbReference type="NCBI Taxonomy" id="1070528"/>
    <lineage>
        <taxon>unclassified sequences</taxon>
        <taxon>metagenomes</taxon>
        <taxon>organismal metagenomes</taxon>
    </lineage>
</organism>
<protein>
    <submittedName>
        <fullName evidence="1">Uncharacterized protein</fullName>
    </submittedName>
</protein>
<dbReference type="EMBL" id="MN740418">
    <property type="protein sequence ID" value="QHU05719.1"/>
    <property type="molecule type" value="Genomic_DNA"/>
</dbReference>
<name>A0A6C0JJG5_9ZZZZ</name>
<accession>A0A6C0JJG5</accession>
<dbReference type="AlphaFoldDB" id="A0A6C0JJG5"/>
<reference evidence="1" key="1">
    <citation type="journal article" date="2020" name="Nature">
        <title>Giant virus diversity and host interactions through global metagenomics.</title>
        <authorList>
            <person name="Schulz F."/>
            <person name="Roux S."/>
            <person name="Paez-Espino D."/>
            <person name="Jungbluth S."/>
            <person name="Walsh D.A."/>
            <person name="Denef V.J."/>
            <person name="McMahon K.D."/>
            <person name="Konstantinidis K.T."/>
            <person name="Eloe-Fadrosh E.A."/>
            <person name="Kyrpides N.C."/>
            <person name="Woyke T."/>
        </authorList>
    </citation>
    <scope>NUCLEOTIDE SEQUENCE</scope>
    <source>
        <strain evidence="1">GVMAG-M-3300027736-24</strain>
    </source>
</reference>